<dbReference type="EMBL" id="JH992971">
    <property type="protein sequence ID" value="EKX53029.1"/>
    <property type="molecule type" value="Genomic_DNA"/>
</dbReference>
<proteinExistence type="predicted"/>
<keyword evidence="3" id="KW-1185">Reference proteome</keyword>
<protein>
    <submittedName>
        <fullName evidence="1 2">Uncharacterized protein</fullName>
    </submittedName>
</protein>
<evidence type="ECO:0000313" key="1">
    <source>
        <dbReference type="EMBL" id="EKX53029.1"/>
    </source>
</evidence>
<evidence type="ECO:0000313" key="3">
    <source>
        <dbReference type="Proteomes" id="UP000011087"/>
    </source>
</evidence>
<reference evidence="3" key="2">
    <citation type="submission" date="2012-11" db="EMBL/GenBank/DDBJ databases">
        <authorList>
            <person name="Kuo A."/>
            <person name="Curtis B.A."/>
            <person name="Tanifuji G."/>
            <person name="Burki F."/>
            <person name="Gruber A."/>
            <person name="Irimia M."/>
            <person name="Maruyama S."/>
            <person name="Arias M.C."/>
            <person name="Ball S.G."/>
            <person name="Gile G.H."/>
            <person name="Hirakawa Y."/>
            <person name="Hopkins J.F."/>
            <person name="Rensing S.A."/>
            <person name="Schmutz J."/>
            <person name="Symeonidi A."/>
            <person name="Elias M."/>
            <person name="Eveleigh R.J."/>
            <person name="Herman E.K."/>
            <person name="Klute M.J."/>
            <person name="Nakayama T."/>
            <person name="Obornik M."/>
            <person name="Reyes-Prieto A."/>
            <person name="Armbrust E.V."/>
            <person name="Aves S.J."/>
            <person name="Beiko R.G."/>
            <person name="Coutinho P."/>
            <person name="Dacks J.B."/>
            <person name="Durnford D.G."/>
            <person name="Fast N.M."/>
            <person name="Green B.R."/>
            <person name="Grisdale C."/>
            <person name="Hempe F."/>
            <person name="Henrissat B."/>
            <person name="Hoppner M.P."/>
            <person name="Ishida K.-I."/>
            <person name="Kim E."/>
            <person name="Koreny L."/>
            <person name="Kroth P.G."/>
            <person name="Liu Y."/>
            <person name="Malik S.-B."/>
            <person name="Maier U.G."/>
            <person name="McRose D."/>
            <person name="Mock T."/>
            <person name="Neilson J.A."/>
            <person name="Onodera N.T."/>
            <person name="Poole A.M."/>
            <person name="Pritham E.J."/>
            <person name="Richards T.A."/>
            <person name="Rocap G."/>
            <person name="Roy S.W."/>
            <person name="Sarai C."/>
            <person name="Schaack S."/>
            <person name="Shirato S."/>
            <person name="Slamovits C.H."/>
            <person name="Spencer D.F."/>
            <person name="Suzuki S."/>
            <person name="Worden A.Z."/>
            <person name="Zauner S."/>
            <person name="Barry K."/>
            <person name="Bell C."/>
            <person name="Bharti A.K."/>
            <person name="Crow J.A."/>
            <person name="Grimwood J."/>
            <person name="Kramer R."/>
            <person name="Lindquist E."/>
            <person name="Lucas S."/>
            <person name="Salamov A."/>
            <person name="McFadden G.I."/>
            <person name="Lane C.E."/>
            <person name="Keeling P.J."/>
            <person name="Gray M.W."/>
            <person name="Grigoriev I.V."/>
            <person name="Archibald J.M."/>
        </authorList>
    </citation>
    <scope>NUCLEOTIDE SEQUENCE</scope>
    <source>
        <strain evidence="3">CCMP2712</strain>
    </source>
</reference>
<dbReference type="PaxDb" id="55529-EKX53029"/>
<dbReference type="RefSeq" id="XP_005840009.1">
    <property type="nucleotide sequence ID" value="XM_005839952.1"/>
</dbReference>
<name>L1JXG1_GUITC</name>
<organism evidence="1">
    <name type="scientific">Guillardia theta (strain CCMP2712)</name>
    <name type="common">Cryptophyte</name>
    <dbReference type="NCBI Taxonomy" id="905079"/>
    <lineage>
        <taxon>Eukaryota</taxon>
        <taxon>Cryptophyceae</taxon>
        <taxon>Pyrenomonadales</taxon>
        <taxon>Geminigeraceae</taxon>
        <taxon>Guillardia</taxon>
    </lineage>
</organism>
<dbReference type="AlphaFoldDB" id="L1JXG1"/>
<dbReference type="EnsemblProtists" id="EKX53029">
    <property type="protein sequence ID" value="EKX53029"/>
    <property type="gene ID" value="GUITHDRAFT_133413"/>
</dbReference>
<sequence>MYLVARILYIASDTERYKSEFSGDVNKLWRRKVVITTPSIIEGVNYEAERPINTYCISTFARTLTPDQKVQQLARNRNCQMLFFYINYKLKPESMIYAGMPVHKDIDDCRRTYNEMCLGSNVLNGIMKKTEDMIEINREMKNVDTDNFCSKDSMHNKELMKILYRQDTQMLNYEHYYIKNLERLGMVVIRNYYKEEKEIKREKKDEVIYNNMEVMSFLRMRNIEIEDGLREITYTKDEVQEMLLRERESRENEDFDRMLRCNDVKASRSKEEQWRNRIQHYLGRVPENKREEYIERYRGLLMGGLSVKSDMNEACKRIIDPLIEHNKMVAYMYRTSHLEAILKNKISEDSPMNGYMSFYMDMWRTKEVMRKYLGVKDCFDLGCLDTGRYKDEEIEIEEDDMRNYFDVMVMEDTEENRNKEALAKLYNKMLEDGKMPTFRRPRITKYVLAKRLSYKKVAEEIQGATYK</sequence>
<accession>L1JXG1</accession>
<dbReference type="KEGG" id="gtt:GUITHDRAFT_133413"/>
<dbReference type="Proteomes" id="UP000011087">
    <property type="component" value="Unassembled WGS sequence"/>
</dbReference>
<dbReference type="HOGENOM" id="CLU_046788_0_0_1"/>
<evidence type="ECO:0000313" key="2">
    <source>
        <dbReference type="EnsemblProtists" id="EKX53029"/>
    </source>
</evidence>
<reference evidence="1 3" key="1">
    <citation type="journal article" date="2012" name="Nature">
        <title>Algal genomes reveal evolutionary mosaicism and the fate of nucleomorphs.</title>
        <authorList>
            <consortium name="DOE Joint Genome Institute"/>
            <person name="Curtis B.A."/>
            <person name="Tanifuji G."/>
            <person name="Burki F."/>
            <person name="Gruber A."/>
            <person name="Irimia M."/>
            <person name="Maruyama S."/>
            <person name="Arias M.C."/>
            <person name="Ball S.G."/>
            <person name="Gile G.H."/>
            <person name="Hirakawa Y."/>
            <person name="Hopkins J.F."/>
            <person name="Kuo A."/>
            <person name="Rensing S.A."/>
            <person name="Schmutz J."/>
            <person name="Symeonidi A."/>
            <person name="Elias M."/>
            <person name="Eveleigh R.J."/>
            <person name="Herman E.K."/>
            <person name="Klute M.J."/>
            <person name="Nakayama T."/>
            <person name="Obornik M."/>
            <person name="Reyes-Prieto A."/>
            <person name="Armbrust E.V."/>
            <person name="Aves S.J."/>
            <person name="Beiko R.G."/>
            <person name="Coutinho P."/>
            <person name="Dacks J.B."/>
            <person name="Durnford D.G."/>
            <person name="Fast N.M."/>
            <person name="Green B.R."/>
            <person name="Grisdale C.J."/>
            <person name="Hempel F."/>
            <person name="Henrissat B."/>
            <person name="Hoppner M.P."/>
            <person name="Ishida K."/>
            <person name="Kim E."/>
            <person name="Koreny L."/>
            <person name="Kroth P.G."/>
            <person name="Liu Y."/>
            <person name="Malik S.B."/>
            <person name="Maier U.G."/>
            <person name="McRose D."/>
            <person name="Mock T."/>
            <person name="Neilson J.A."/>
            <person name="Onodera N.T."/>
            <person name="Poole A.M."/>
            <person name="Pritham E.J."/>
            <person name="Richards T.A."/>
            <person name="Rocap G."/>
            <person name="Roy S.W."/>
            <person name="Sarai C."/>
            <person name="Schaack S."/>
            <person name="Shirato S."/>
            <person name="Slamovits C.H."/>
            <person name="Spencer D.F."/>
            <person name="Suzuki S."/>
            <person name="Worden A.Z."/>
            <person name="Zauner S."/>
            <person name="Barry K."/>
            <person name="Bell C."/>
            <person name="Bharti A.K."/>
            <person name="Crow J.A."/>
            <person name="Grimwood J."/>
            <person name="Kramer R."/>
            <person name="Lindquist E."/>
            <person name="Lucas S."/>
            <person name="Salamov A."/>
            <person name="McFadden G.I."/>
            <person name="Lane C.E."/>
            <person name="Keeling P.J."/>
            <person name="Gray M.W."/>
            <person name="Grigoriev I.V."/>
            <person name="Archibald J.M."/>
        </authorList>
    </citation>
    <scope>NUCLEOTIDE SEQUENCE</scope>
    <source>
        <strain evidence="1 3">CCMP2712</strain>
    </source>
</reference>
<dbReference type="GeneID" id="17309711"/>
<gene>
    <name evidence="1" type="ORF">GUITHDRAFT_133413</name>
</gene>
<reference evidence="2" key="3">
    <citation type="submission" date="2016-03" db="UniProtKB">
        <authorList>
            <consortium name="EnsemblProtists"/>
        </authorList>
    </citation>
    <scope>IDENTIFICATION</scope>
</reference>